<keyword evidence="2" id="KW-0496">Mitochondrion</keyword>
<evidence type="ECO:0000313" key="4">
    <source>
        <dbReference type="EMBL" id="KUM45681.1"/>
    </source>
</evidence>
<dbReference type="EMBL" id="LKAM01000017">
    <property type="protein sequence ID" value="KUM45681.1"/>
    <property type="molecule type" value="Genomic_DNA"/>
</dbReference>
<evidence type="ECO:0000313" key="2">
    <source>
        <dbReference type="EMBL" id="KUM45655.1"/>
    </source>
</evidence>
<organism evidence="2">
    <name type="scientific">Picea glauca</name>
    <name type="common">White spruce</name>
    <name type="synonym">Pinus glauca</name>
    <dbReference type="NCBI Taxonomy" id="3330"/>
    <lineage>
        <taxon>Eukaryota</taxon>
        <taxon>Viridiplantae</taxon>
        <taxon>Streptophyta</taxon>
        <taxon>Embryophyta</taxon>
        <taxon>Tracheophyta</taxon>
        <taxon>Spermatophyta</taxon>
        <taxon>Pinopsida</taxon>
        <taxon>Pinidae</taxon>
        <taxon>Conifers I</taxon>
        <taxon>Pinales</taxon>
        <taxon>Pinaceae</taxon>
        <taxon>Picea</taxon>
    </lineage>
</organism>
<accession>A0A101LUN0</accession>
<name>A0A101LUN0_PICGL</name>
<geneLocation type="mitochondrion" evidence="2"/>
<keyword evidence="1" id="KW-0732">Signal</keyword>
<evidence type="ECO:0000313" key="3">
    <source>
        <dbReference type="EMBL" id="KUM45666.1"/>
    </source>
</evidence>
<feature type="signal peptide" evidence="1">
    <location>
        <begin position="1"/>
        <end position="21"/>
    </location>
</feature>
<proteinExistence type="predicted"/>
<dbReference type="EMBL" id="LKAM01000017">
    <property type="protein sequence ID" value="KUM45666.1"/>
    <property type="molecule type" value="Genomic_DNA"/>
</dbReference>
<dbReference type="AlphaFoldDB" id="A0A101LUN0"/>
<gene>
    <name evidence="2" type="ORF">ABT39_MTgene2491</name>
    <name evidence="3" type="ORF">ABT39_MTgene2502</name>
    <name evidence="4" type="ORF">ABT39_MTgene2517</name>
</gene>
<comment type="caution">
    <text evidence="2">The sequence shown here is derived from an EMBL/GenBank/DDBJ whole genome shotgun (WGS) entry which is preliminary data.</text>
</comment>
<feature type="chain" id="PRO_5011870855" evidence="1">
    <location>
        <begin position="22"/>
        <end position="41"/>
    </location>
</feature>
<sequence>MNRLSQLLKQLGNLLLQLLLTLPMLQLMPMYQKEQGRMCNL</sequence>
<dbReference type="EMBL" id="LKAM01000017">
    <property type="protein sequence ID" value="KUM45655.1"/>
    <property type="molecule type" value="Genomic_DNA"/>
</dbReference>
<reference evidence="2" key="1">
    <citation type="journal article" date="2015" name="Genome Biol. Evol.">
        <title>Organellar Genomes of White Spruce (Picea glauca): Assembly and Annotation.</title>
        <authorList>
            <person name="Jackman S.D."/>
            <person name="Warren R.L."/>
            <person name="Gibb E.A."/>
            <person name="Vandervalk B.P."/>
            <person name="Mohamadi H."/>
            <person name="Chu J."/>
            <person name="Raymond A."/>
            <person name="Pleasance S."/>
            <person name="Coope R."/>
            <person name="Wildung M.R."/>
            <person name="Ritland C.E."/>
            <person name="Bousquet J."/>
            <person name="Jones S.J."/>
            <person name="Bohlmann J."/>
            <person name="Birol I."/>
        </authorList>
    </citation>
    <scope>NUCLEOTIDE SEQUENCE [LARGE SCALE GENOMIC DNA]</scope>
    <source>
        <tissue evidence="2">Flushing bud</tissue>
    </source>
</reference>
<evidence type="ECO:0000256" key="1">
    <source>
        <dbReference type="SAM" id="SignalP"/>
    </source>
</evidence>
<protein>
    <submittedName>
        <fullName evidence="2">Uncharacterized protein</fullName>
    </submittedName>
</protein>